<keyword evidence="2" id="KW-1185">Reference proteome</keyword>
<evidence type="ECO:0000313" key="1">
    <source>
        <dbReference type="EMBL" id="KMO87927.1"/>
    </source>
</evidence>
<sequence length="64" mass="7372">MYAIISLLNTLFGVSYGEINLLVKRGKYAKNRKRNSNQNGSKLTKQENGKIIKIGIFSLFIYFR</sequence>
<name>A0A0J6X1A6_9FIRM</name>
<accession>A0A0J6X1A6</accession>
<dbReference type="PATRIC" id="fig|1122219.3.peg.146"/>
<protein>
    <submittedName>
        <fullName evidence="1">Uncharacterized protein</fullName>
    </submittedName>
</protein>
<dbReference type="AlphaFoldDB" id="A0A0J6X1A6"/>
<gene>
    <name evidence="1" type="ORF">AB840_00680</name>
</gene>
<proteinExistence type="predicted"/>
<dbReference type="InParanoid" id="A0A0J6X1A6"/>
<dbReference type="Proteomes" id="UP000036503">
    <property type="component" value="Unassembled WGS sequence"/>
</dbReference>
<comment type="caution">
    <text evidence="1">The sequence shown here is derived from an EMBL/GenBank/DDBJ whole genome shotgun (WGS) entry which is preliminary data.</text>
</comment>
<evidence type="ECO:0000313" key="2">
    <source>
        <dbReference type="Proteomes" id="UP000036503"/>
    </source>
</evidence>
<organism evidence="1 2">
    <name type="scientific">Megasphaera cerevisiae DSM 20462</name>
    <dbReference type="NCBI Taxonomy" id="1122219"/>
    <lineage>
        <taxon>Bacteria</taxon>
        <taxon>Bacillati</taxon>
        <taxon>Bacillota</taxon>
        <taxon>Negativicutes</taxon>
        <taxon>Veillonellales</taxon>
        <taxon>Veillonellaceae</taxon>
        <taxon>Megasphaera</taxon>
    </lineage>
</organism>
<reference evidence="1 2" key="1">
    <citation type="submission" date="2015-06" db="EMBL/GenBank/DDBJ databases">
        <title>Draft genome sequence of beer spoilage bacterium Megasphaera cerevisiae type strain 20462.</title>
        <authorList>
            <person name="Kutumbaka K."/>
            <person name="Pasmowitz J."/>
            <person name="Mategko J."/>
            <person name="Reyes D."/>
            <person name="Friedrich A."/>
            <person name="Han S."/>
            <person name="Martens-Habbena W."/>
            <person name="Neal-McKinney J."/>
            <person name="Janagama H.K."/>
            <person name="Nadala C."/>
            <person name="Samadpour M."/>
        </authorList>
    </citation>
    <scope>NUCLEOTIDE SEQUENCE [LARGE SCALE GENOMIC DNA]</scope>
    <source>
        <strain evidence="1 2">DSM 20462</strain>
    </source>
</reference>
<dbReference type="EMBL" id="LEKT01000001">
    <property type="protein sequence ID" value="KMO87927.1"/>
    <property type="molecule type" value="Genomic_DNA"/>
</dbReference>